<dbReference type="PANTHER" id="PTHR44394:SF1">
    <property type="entry name" value="BETA-ALANINE-ACTIVATING ENZYME"/>
    <property type="match status" value="1"/>
</dbReference>
<sequence length="1079" mass="120974">MDKTLHEMVIKAAALYKNRNAVCFQMHEGSPVFCNYAEMLQRAEDLTCFLQSLLHGLPKCVIGLYCQPSIHLLSWILGILQVPAAYCPIDPGSPSNFISSLTDLCRIRLMLVENSKTKVFRQLFPNWIERDSSRVQHLDITIFEAVQIEKINDIDAKVKNDHDQTASALHPTVIRHPSDEFLEKDRISLAYVLHTSGTTGKPKIVSVPHCCIVPNIQHLSSIFAMSPKDLLFLASPLSFDPSVIEMFLALSSGACLLIVPEHLKMMPRNLFRVLFQQHRVTVLQVTPTLLRRFSCDSIQSSVLSKETSLRVLALGGEQFPPVSMLRRWKEPGNRTRLFNLYGITEVSSWATCYEIPESLLNSHAGDSPIPLGRPLWGTILEVRNEDNEMIEEGEGQVFLGGKQRVCFLDDEFILPSGTMRSTGDWVRLQNGDMYYIGRRDNQFKLHGKRLNTEYIQQVIEKLEQVEACAVMWSNNEHLILFIVPRGSVDRKALWRAVKSNLLSYAVPDDLILLDTLPLTNHGKLDYSSLRLLYGDHLKEKKSKPESQTRLDFWKSLHAMWKTSLGFPEDVPDVVEDSMFLLSGGDSLKAIRFQEDVEALVGKPVPGLLEVIFNDTIMAVGKHVIRSIFPEKDEGKARIHETEGCYGTVDISTKNDRKRKADYRSSSPAGLSSLLSVSRGSRCFHHEYSHSESDGWQCDMKPGFIKDQGFLEFYNPGHKQPKASSAGTSTWSVKQRWASDTSKCVDASPLLVLSSSEESAATVYIGSHSHRMQALDLQTGTLIWERILGDRIESSAALSACGNYIIVGCYDGGVYILRRNDGATHWIFSTGDSVKSSPAIDPMCDLVYVGSHDQHLYALNIEEKQCVWKCHCQASAVFSSPCINMDPHHLYAATLRGLVLAINPSTGKRLWKTDIGKPVFSTLHCSDKHVFFGCVDAMFYCLSHWGEKLWQFSTEGPIFSSPCVSTVSKQVMFGSHDGFIYCCSTKGELLWKYKTSSRVYATPFVFPNPHTENTELLAAASTDGSLWILDAHSGLLISQCTLEGEIFSSPVVCLNQLVVGCRDNYVYCFDLNSKINSHDC</sequence>
<dbReference type="InterPro" id="IPR020845">
    <property type="entry name" value="AMP-binding_CS"/>
</dbReference>
<dbReference type="AlphaFoldDB" id="A0AAV3AD10"/>
<dbReference type="GO" id="GO:0043041">
    <property type="term" value="P:amino acid activation for nonribosomal peptide biosynthetic process"/>
    <property type="evidence" value="ECO:0007669"/>
    <property type="project" value="TreeGrafter"/>
</dbReference>
<dbReference type="InterPro" id="IPR048005">
    <property type="entry name" value="AASDH_AMP"/>
</dbReference>
<dbReference type="CDD" id="cd17654">
    <property type="entry name" value="A_NRPS_acs4"/>
    <property type="match status" value="1"/>
</dbReference>
<dbReference type="Proteomes" id="UP001181693">
    <property type="component" value="Unassembled WGS sequence"/>
</dbReference>
<accession>A0AAV3AD10</accession>
<dbReference type="PANTHER" id="PTHR44394">
    <property type="entry name" value="BETA-ALANINE-ACTIVATING ENZYME"/>
    <property type="match status" value="1"/>
</dbReference>
<comment type="caution">
    <text evidence="6">The sequence shown here is derived from an EMBL/GenBank/DDBJ whole genome shotgun (WGS) entry which is preliminary data.</text>
</comment>
<dbReference type="InterPro" id="IPR002372">
    <property type="entry name" value="PQQ_rpt_dom"/>
</dbReference>
<dbReference type="Gene3D" id="2.130.10.10">
    <property type="entry name" value="YVTN repeat-like/Quinoprotein amine dehydrogenase"/>
    <property type="match status" value="2"/>
</dbReference>
<dbReference type="Gene3D" id="3.40.50.12780">
    <property type="entry name" value="N-terminal domain of ligase-like"/>
    <property type="match status" value="1"/>
</dbReference>
<dbReference type="PROSITE" id="PS00455">
    <property type="entry name" value="AMP_BINDING"/>
    <property type="match status" value="1"/>
</dbReference>
<organism evidence="6 7">
    <name type="scientific">Pyxicephalus adspersus</name>
    <name type="common">African bullfrog</name>
    <dbReference type="NCBI Taxonomy" id="30357"/>
    <lineage>
        <taxon>Eukaryota</taxon>
        <taxon>Metazoa</taxon>
        <taxon>Chordata</taxon>
        <taxon>Craniata</taxon>
        <taxon>Vertebrata</taxon>
        <taxon>Euteleostomi</taxon>
        <taxon>Amphibia</taxon>
        <taxon>Batrachia</taxon>
        <taxon>Anura</taxon>
        <taxon>Neobatrachia</taxon>
        <taxon>Ranoidea</taxon>
        <taxon>Pyxicephalidae</taxon>
        <taxon>Pyxicephalinae</taxon>
        <taxon>Pyxicephalus</taxon>
    </lineage>
</organism>
<evidence type="ECO:0000313" key="6">
    <source>
        <dbReference type="EMBL" id="DBA29174.1"/>
    </source>
</evidence>
<protein>
    <recommendedName>
        <fullName evidence="8">Acyl-CoA synthetase family member 4</fullName>
    </recommendedName>
</protein>
<comment type="similarity">
    <text evidence="1">Belongs to the ATP-dependent AMP-binding enzyme family.</text>
</comment>
<dbReference type="Pfam" id="PF13193">
    <property type="entry name" value="AMP-binding_C"/>
    <property type="match status" value="1"/>
</dbReference>
<keyword evidence="2" id="KW-0443">Lipid metabolism</keyword>
<dbReference type="Gene3D" id="2.40.10.480">
    <property type="match status" value="1"/>
</dbReference>
<dbReference type="SUPFAM" id="SSF56801">
    <property type="entry name" value="Acetyl-CoA synthetase-like"/>
    <property type="match status" value="1"/>
</dbReference>
<dbReference type="EMBL" id="DYDO01000003">
    <property type="protein sequence ID" value="DBA29174.1"/>
    <property type="molecule type" value="Genomic_DNA"/>
</dbReference>
<dbReference type="InterPro" id="IPR018391">
    <property type="entry name" value="PQQ_b-propeller_rpt"/>
</dbReference>
<dbReference type="InterPro" id="IPR011047">
    <property type="entry name" value="Quinoprotein_ADH-like_sf"/>
</dbReference>
<evidence type="ECO:0000256" key="2">
    <source>
        <dbReference type="ARBA" id="ARBA00023098"/>
    </source>
</evidence>
<dbReference type="InterPro" id="IPR015943">
    <property type="entry name" value="WD40/YVTN_repeat-like_dom_sf"/>
</dbReference>
<feature type="domain" description="AMP-dependent synthetase/ligase" evidence="3">
    <location>
        <begin position="13"/>
        <end position="402"/>
    </location>
</feature>
<evidence type="ECO:0000256" key="1">
    <source>
        <dbReference type="ARBA" id="ARBA00006432"/>
    </source>
</evidence>
<dbReference type="GO" id="GO:0006629">
    <property type="term" value="P:lipid metabolic process"/>
    <property type="evidence" value="ECO:0007669"/>
    <property type="project" value="UniProtKB-KW"/>
</dbReference>
<gene>
    <name evidence="6" type="ORF">GDO54_009427</name>
</gene>
<feature type="domain" description="Pyrrolo-quinoline quinone repeat" evidence="5">
    <location>
        <begin position="740"/>
        <end position="1070"/>
    </location>
</feature>
<evidence type="ECO:0000259" key="3">
    <source>
        <dbReference type="Pfam" id="PF00501"/>
    </source>
</evidence>
<dbReference type="SUPFAM" id="SSF50998">
    <property type="entry name" value="Quinoprotein alcohol dehydrogenase-like"/>
    <property type="match status" value="1"/>
</dbReference>
<dbReference type="InterPro" id="IPR052091">
    <property type="entry name" value="Beta-ala_Activ/Resist"/>
</dbReference>
<evidence type="ECO:0000313" key="7">
    <source>
        <dbReference type="Proteomes" id="UP001181693"/>
    </source>
</evidence>
<evidence type="ECO:0000259" key="4">
    <source>
        <dbReference type="Pfam" id="PF13193"/>
    </source>
</evidence>
<feature type="domain" description="AMP-binding enzyme C-terminal" evidence="4">
    <location>
        <begin position="455"/>
        <end position="523"/>
    </location>
</feature>
<keyword evidence="7" id="KW-1185">Reference proteome</keyword>
<dbReference type="SMART" id="SM00564">
    <property type="entry name" value="PQQ"/>
    <property type="match status" value="7"/>
</dbReference>
<dbReference type="Pfam" id="PF13570">
    <property type="entry name" value="Beta-prop_ACSF4"/>
    <property type="match status" value="1"/>
</dbReference>
<evidence type="ECO:0008006" key="8">
    <source>
        <dbReference type="Google" id="ProtNLM"/>
    </source>
</evidence>
<proteinExistence type="inferred from homology"/>
<name>A0AAV3AD10_PYXAD</name>
<dbReference type="Pfam" id="PF00501">
    <property type="entry name" value="AMP-binding"/>
    <property type="match status" value="1"/>
</dbReference>
<dbReference type="InterPro" id="IPR025110">
    <property type="entry name" value="AMP-bd_C"/>
</dbReference>
<dbReference type="InterPro" id="IPR000873">
    <property type="entry name" value="AMP-dep_synth/lig_dom"/>
</dbReference>
<evidence type="ECO:0000259" key="5">
    <source>
        <dbReference type="Pfam" id="PF13570"/>
    </source>
</evidence>
<dbReference type="Gene3D" id="3.30.300.30">
    <property type="match status" value="1"/>
</dbReference>
<dbReference type="InterPro" id="IPR045851">
    <property type="entry name" value="AMP-bd_C_sf"/>
</dbReference>
<reference evidence="6" key="1">
    <citation type="thesis" date="2020" institute="ProQuest LLC" country="789 East Eisenhower Parkway, Ann Arbor, MI, USA">
        <title>Comparative Genomics and Chromosome Evolution.</title>
        <authorList>
            <person name="Mudd A.B."/>
        </authorList>
    </citation>
    <scope>NUCLEOTIDE SEQUENCE</scope>
    <source>
        <strain evidence="6">1538</strain>
        <tissue evidence="6">Blood</tissue>
    </source>
</reference>
<dbReference type="InterPro" id="IPR042099">
    <property type="entry name" value="ANL_N_sf"/>
</dbReference>